<dbReference type="InterPro" id="IPR001448">
    <property type="entry name" value="SASP_alpha/beta-type"/>
</dbReference>
<evidence type="ECO:0000256" key="1">
    <source>
        <dbReference type="ARBA" id="ARBA00003863"/>
    </source>
</evidence>
<dbReference type="STRING" id="1147123.SAMN05443428_10997"/>
<proteinExistence type="predicted"/>
<evidence type="ECO:0000313" key="4">
    <source>
        <dbReference type="Proteomes" id="UP000190105"/>
    </source>
</evidence>
<dbReference type="Proteomes" id="UP000190105">
    <property type="component" value="Unassembled WGS sequence"/>
</dbReference>
<dbReference type="PANTHER" id="PTHR36107:SF1">
    <property type="entry name" value="SMALL, ACID-SOLUBLE SPORE PROTEIN A"/>
    <property type="match status" value="1"/>
</dbReference>
<dbReference type="Gene3D" id="6.10.10.80">
    <property type="entry name" value="Small, acid-soluble spore protein, alpha/beta type-like"/>
    <property type="match status" value="1"/>
</dbReference>
<accession>A0A1T4XJE8</accession>
<reference evidence="4" key="1">
    <citation type="submission" date="2017-02" db="EMBL/GenBank/DDBJ databases">
        <authorList>
            <person name="Varghese N."/>
            <person name="Submissions S."/>
        </authorList>
    </citation>
    <scope>NUCLEOTIDE SEQUENCE [LARGE SCALE GENOMIC DNA]</scope>
    <source>
        <strain evidence="4">USBA 833</strain>
    </source>
</reference>
<dbReference type="GO" id="GO:0006265">
    <property type="term" value="P:DNA topological change"/>
    <property type="evidence" value="ECO:0007669"/>
    <property type="project" value="InterPro"/>
</dbReference>
<keyword evidence="4" id="KW-1185">Reference proteome</keyword>
<dbReference type="AlphaFoldDB" id="A0A1T4XJE8"/>
<evidence type="ECO:0000256" key="2">
    <source>
        <dbReference type="ARBA" id="ARBA00022969"/>
    </source>
</evidence>
<dbReference type="InterPro" id="IPR038300">
    <property type="entry name" value="SASP_sf_alpha/beta"/>
</dbReference>
<protein>
    <submittedName>
        <fullName evidence="3">Small acid-soluble spore protein A (Major alpha-type SASP)</fullName>
    </submittedName>
</protein>
<evidence type="ECO:0000313" key="3">
    <source>
        <dbReference type="EMBL" id="SKA89235.1"/>
    </source>
</evidence>
<dbReference type="Pfam" id="PF00269">
    <property type="entry name" value="SASP"/>
    <property type="match status" value="1"/>
</dbReference>
<comment type="function">
    <text evidence="1">SASP are bound to spore DNA. They are double-stranded DNA-binding proteins that cause DNA to change to an a-like conformation. They protect the DNA backbone from chemical and enzymatic cleavage and are thus involved in dormant spore's high resistance to UV light.</text>
</comment>
<dbReference type="OrthoDB" id="1683773at2"/>
<dbReference type="InterPro" id="IPR050847">
    <property type="entry name" value="SASP_DNA-binding"/>
</dbReference>
<dbReference type="RefSeq" id="WP_078696517.1">
    <property type="nucleotide sequence ID" value="NZ_FUYH01000009.1"/>
</dbReference>
<keyword evidence="2" id="KW-0749">Sporulation</keyword>
<dbReference type="GO" id="GO:0030435">
    <property type="term" value="P:sporulation resulting in formation of a cellular spore"/>
    <property type="evidence" value="ECO:0007669"/>
    <property type="project" value="UniProtKB-KW"/>
</dbReference>
<dbReference type="EMBL" id="FUYH01000009">
    <property type="protein sequence ID" value="SKA89235.1"/>
    <property type="molecule type" value="Genomic_DNA"/>
</dbReference>
<sequence>MAAGQSGSGRTQLVPEVHMLLDNMKYEIAQELAIPVHQGSEDYWGNISSRDCGRVGGTMVRRMINLAEQEILNGKRPEKI</sequence>
<organism evidence="3 4">
    <name type="scientific">Caloramator quimbayensis</name>
    <dbReference type="NCBI Taxonomy" id="1147123"/>
    <lineage>
        <taxon>Bacteria</taxon>
        <taxon>Bacillati</taxon>
        <taxon>Bacillota</taxon>
        <taxon>Clostridia</taxon>
        <taxon>Eubacteriales</taxon>
        <taxon>Clostridiaceae</taxon>
        <taxon>Caloramator</taxon>
    </lineage>
</organism>
<dbReference type="GO" id="GO:0003690">
    <property type="term" value="F:double-stranded DNA binding"/>
    <property type="evidence" value="ECO:0007669"/>
    <property type="project" value="InterPro"/>
</dbReference>
<gene>
    <name evidence="3" type="ORF">SAMN05443428_10997</name>
</gene>
<dbReference type="PANTHER" id="PTHR36107">
    <property type="entry name" value="SMALL, ACID-SOLUBLE SPORE PROTEIN A"/>
    <property type="match status" value="1"/>
</dbReference>
<name>A0A1T4XJE8_9CLOT</name>